<proteinExistence type="predicted"/>
<feature type="region of interest" description="Disordered" evidence="1">
    <location>
        <begin position="120"/>
        <end position="147"/>
    </location>
</feature>
<dbReference type="Proteomes" id="UP000800038">
    <property type="component" value="Unassembled WGS sequence"/>
</dbReference>
<sequence length="176" mass="19871">MKNGVLEEQPHDMNRELEFVQHKLDLSDKEGDLLSKAVNLNVGLTAEDKALLQHHLREMTRREPGVETERSEYGRANHPAPAAQLDHLRKGQLGDLEGGTLVEVLQERILGQVGTKGRDIDERDRCSLQGAESRGGPDPRTGRTKGRRYRSGCIALRLRWLTEGRRYEFAPCRKPG</sequence>
<evidence type="ECO:0000313" key="3">
    <source>
        <dbReference type="Proteomes" id="UP000800038"/>
    </source>
</evidence>
<evidence type="ECO:0000313" key="2">
    <source>
        <dbReference type="EMBL" id="KAF1946990.1"/>
    </source>
</evidence>
<gene>
    <name evidence="2" type="ORF">EJ02DRAFT_170546</name>
</gene>
<keyword evidence="3" id="KW-1185">Reference proteome</keyword>
<dbReference type="AlphaFoldDB" id="A0A6A5T485"/>
<dbReference type="EMBL" id="ML976000">
    <property type="protein sequence ID" value="KAF1946990.1"/>
    <property type="molecule type" value="Genomic_DNA"/>
</dbReference>
<reference evidence="2" key="1">
    <citation type="journal article" date="2020" name="Stud. Mycol.">
        <title>101 Dothideomycetes genomes: a test case for predicting lifestyles and emergence of pathogens.</title>
        <authorList>
            <person name="Haridas S."/>
            <person name="Albert R."/>
            <person name="Binder M."/>
            <person name="Bloem J."/>
            <person name="Labutti K."/>
            <person name="Salamov A."/>
            <person name="Andreopoulos B."/>
            <person name="Baker S."/>
            <person name="Barry K."/>
            <person name="Bills G."/>
            <person name="Bluhm B."/>
            <person name="Cannon C."/>
            <person name="Castanera R."/>
            <person name="Culley D."/>
            <person name="Daum C."/>
            <person name="Ezra D."/>
            <person name="Gonzalez J."/>
            <person name="Henrissat B."/>
            <person name="Kuo A."/>
            <person name="Liang C."/>
            <person name="Lipzen A."/>
            <person name="Lutzoni F."/>
            <person name="Magnuson J."/>
            <person name="Mondo S."/>
            <person name="Nolan M."/>
            <person name="Ohm R."/>
            <person name="Pangilinan J."/>
            <person name="Park H.-J."/>
            <person name="Ramirez L."/>
            <person name="Alfaro M."/>
            <person name="Sun H."/>
            <person name="Tritt A."/>
            <person name="Yoshinaga Y."/>
            <person name="Zwiers L.-H."/>
            <person name="Turgeon B."/>
            <person name="Goodwin S."/>
            <person name="Spatafora J."/>
            <person name="Crous P."/>
            <person name="Grigoriev I."/>
        </authorList>
    </citation>
    <scope>NUCLEOTIDE SEQUENCE</scope>
    <source>
        <strain evidence="2">CBS 161.51</strain>
    </source>
</reference>
<evidence type="ECO:0000256" key="1">
    <source>
        <dbReference type="SAM" id="MobiDB-lite"/>
    </source>
</evidence>
<name>A0A6A5T485_9PLEO</name>
<protein>
    <submittedName>
        <fullName evidence="2">Uncharacterized protein</fullName>
    </submittedName>
</protein>
<organism evidence="2 3">
    <name type="scientific">Clathrospora elynae</name>
    <dbReference type="NCBI Taxonomy" id="706981"/>
    <lineage>
        <taxon>Eukaryota</taxon>
        <taxon>Fungi</taxon>
        <taxon>Dikarya</taxon>
        <taxon>Ascomycota</taxon>
        <taxon>Pezizomycotina</taxon>
        <taxon>Dothideomycetes</taxon>
        <taxon>Pleosporomycetidae</taxon>
        <taxon>Pleosporales</taxon>
        <taxon>Diademaceae</taxon>
        <taxon>Clathrospora</taxon>
    </lineage>
</organism>
<accession>A0A6A5T485</accession>